<organism evidence="1 2">
    <name type="scientific">Prevotella disiens JCM 6334 = ATCC 29426</name>
    <dbReference type="NCBI Taxonomy" id="1235811"/>
    <lineage>
        <taxon>Bacteria</taxon>
        <taxon>Pseudomonadati</taxon>
        <taxon>Bacteroidota</taxon>
        <taxon>Bacteroidia</taxon>
        <taxon>Bacteroidales</taxon>
        <taxon>Prevotellaceae</taxon>
        <taxon>Prevotella</taxon>
    </lineage>
</organism>
<evidence type="ECO:0000313" key="1">
    <source>
        <dbReference type="EMBL" id="ERJ75019.1"/>
    </source>
</evidence>
<protein>
    <submittedName>
        <fullName evidence="1">Uncharacterized protein</fullName>
    </submittedName>
</protein>
<keyword evidence="2" id="KW-1185">Reference proteome</keyword>
<proteinExistence type="predicted"/>
<gene>
    <name evidence="1" type="ORF">HMPREF0653_02099</name>
</gene>
<reference evidence="1 2" key="1">
    <citation type="submission" date="2013-06" db="EMBL/GenBank/DDBJ databases">
        <authorList>
            <person name="Weinstock G."/>
            <person name="Sodergren E."/>
            <person name="Lobos E.A."/>
            <person name="Fulton L."/>
            <person name="Fulton R."/>
            <person name="Courtney L."/>
            <person name="Fronick C."/>
            <person name="O'Laughlin M."/>
            <person name="Godfrey J."/>
            <person name="Wilson R.M."/>
            <person name="Miner T."/>
            <person name="Farmer C."/>
            <person name="Delehaunty K."/>
            <person name="Cordes M."/>
            <person name="Minx P."/>
            <person name="Tomlinson C."/>
            <person name="Chen J."/>
            <person name="Wollam A."/>
            <person name="Pepin K.H."/>
            <person name="Bhonagiri V."/>
            <person name="Zhang X."/>
            <person name="Warren W."/>
            <person name="Mitreva M."/>
            <person name="Mardis E.R."/>
            <person name="Wilson R.K."/>
        </authorList>
    </citation>
    <scope>NUCLEOTIDE SEQUENCE [LARGE SCALE GENOMIC DNA]</scope>
    <source>
        <strain evidence="1 2">ATCC 29426</strain>
    </source>
</reference>
<comment type="caution">
    <text evidence="1">The sequence shown here is derived from an EMBL/GenBank/DDBJ whole genome shotgun (WGS) entry which is preliminary data.</text>
</comment>
<name>A0ABN0NQ84_9BACT</name>
<dbReference type="EMBL" id="AWUY01000192">
    <property type="protein sequence ID" value="ERJ75019.1"/>
    <property type="molecule type" value="Genomic_DNA"/>
</dbReference>
<sequence length="51" mass="6014">MKEPVLIFKTGSFDVQNRLFCCSKQSVSFFKAIFYQCISPPTPHLFRTFYD</sequence>
<evidence type="ECO:0000313" key="2">
    <source>
        <dbReference type="Proteomes" id="UP000016660"/>
    </source>
</evidence>
<accession>A0ABN0NQ84</accession>
<dbReference type="Proteomes" id="UP000016660">
    <property type="component" value="Unassembled WGS sequence"/>
</dbReference>